<keyword evidence="1" id="KW-0812">Transmembrane</keyword>
<keyword evidence="1" id="KW-1133">Transmembrane helix</keyword>
<gene>
    <name evidence="2" type="ORF">DFH08DRAFT_1073732</name>
</gene>
<evidence type="ECO:0000313" key="3">
    <source>
        <dbReference type="Proteomes" id="UP001218218"/>
    </source>
</evidence>
<protein>
    <submittedName>
        <fullName evidence="2">Uncharacterized protein</fullName>
    </submittedName>
</protein>
<dbReference type="Proteomes" id="UP001218218">
    <property type="component" value="Unassembled WGS sequence"/>
</dbReference>
<evidence type="ECO:0000313" key="2">
    <source>
        <dbReference type="EMBL" id="KAJ7362777.1"/>
    </source>
</evidence>
<sequence>MSPTLRLAREFLICVCLSFTIILGAIHAVLHLLHVSFVSGALRLPLARILVKPIVQIAQISLLHEYLMVVFKVTFSCSILVFAMREILLTLLSWVGCVSLESEAQELEARDRKRLADLEGQEWVDAKSYYTLSIPAPGIAV</sequence>
<feature type="transmembrane region" description="Helical" evidence="1">
    <location>
        <begin position="12"/>
        <end position="33"/>
    </location>
</feature>
<reference evidence="2" key="1">
    <citation type="submission" date="2023-03" db="EMBL/GenBank/DDBJ databases">
        <title>Massive genome expansion in bonnet fungi (Mycena s.s.) driven by repeated elements and novel gene families across ecological guilds.</title>
        <authorList>
            <consortium name="Lawrence Berkeley National Laboratory"/>
            <person name="Harder C.B."/>
            <person name="Miyauchi S."/>
            <person name="Viragh M."/>
            <person name="Kuo A."/>
            <person name="Thoen E."/>
            <person name="Andreopoulos B."/>
            <person name="Lu D."/>
            <person name="Skrede I."/>
            <person name="Drula E."/>
            <person name="Henrissat B."/>
            <person name="Morin E."/>
            <person name="Kohler A."/>
            <person name="Barry K."/>
            <person name="LaButti K."/>
            <person name="Morin E."/>
            <person name="Salamov A."/>
            <person name="Lipzen A."/>
            <person name="Mereny Z."/>
            <person name="Hegedus B."/>
            <person name="Baldrian P."/>
            <person name="Stursova M."/>
            <person name="Weitz H."/>
            <person name="Taylor A."/>
            <person name="Grigoriev I.V."/>
            <person name="Nagy L.G."/>
            <person name="Martin F."/>
            <person name="Kauserud H."/>
        </authorList>
    </citation>
    <scope>NUCLEOTIDE SEQUENCE</scope>
    <source>
        <strain evidence="2">CBHHK002</strain>
    </source>
</reference>
<organism evidence="2 3">
    <name type="scientific">Mycena albidolilacea</name>
    <dbReference type="NCBI Taxonomy" id="1033008"/>
    <lineage>
        <taxon>Eukaryota</taxon>
        <taxon>Fungi</taxon>
        <taxon>Dikarya</taxon>
        <taxon>Basidiomycota</taxon>
        <taxon>Agaricomycotina</taxon>
        <taxon>Agaricomycetes</taxon>
        <taxon>Agaricomycetidae</taxon>
        <taxon>Agaricales</taxon>
        <taxon>Marasmiineae</taxon>
        <taxon>Mycenaceae</taxon>
        <taxon>Mycena</taxon>
    </lineage>
</organism>
<keyword evidence="3" id="KW-1185">Reference proteome</keyword>
<evidence type="ECO:0000256" key="1">
    <source>
        <dbReference type="SAM" id="Phobius"/>
    </source>
</evidence>
<name>A0AAD7AM78_9AGAR</name>
<comment type="caution">
    <text evidence="2">The sequence shown here is derived from an EMBL/GenBank/DDBJ whole genome shotgun (WGS) entry which is preliminary data.</text>
</comment>
<feature type="transmembrane region" description="Helical" evidence="1">
    <location>
        <begin position="66"/>
        <end position="84"/>
    </location>
</feature>
<proteinExistence type="predicted"/>
<keyword evidence="1" id="KW-0472">Membrane</keyword>
<dbReference type="AlphaFoldDB" id="A0AAD7AM78"/>
<accession>A0AAD7AM78</accession>
<dbReference type="EMBL" id="JARIHO010000004">
    <property type="protein sequence ID" value="KAJ7362777.1"/>
    <property type="molecule type" value="Genomic_DNA"/>
</dbReference>